<name>A0AAU6PZX2_9DEIO</name>
<dbReference type="RefSeq" id="WP_339094474.1">
    <property type="nucleotide sequence ID" value="NZ_CP149782.1"/>
</dbReference>
<evidence type="ECO:0000256" key="1">
    <source>
        <dbReference type="SAM" id="MobiDB-lite"/>
    </source>
</evidence>
<evidence type="ECO:0000313" key="2">
    <source>
        <dbReference type="EMBL" id="WYF43636.1"/>
    </source>
</evidence>
<feature type="region of interest" description="Disordered" evidence="1">
    <location>
        <begin position="30"/>
        <end position="75"/>
    </location>
</feature>
<feature type="compositionally biased region" description="Low complexity" evidence="1">
    <location>
        <begin position="30"/>
        <end position="63"/>
    </location>
</feature>
<proteinExistence type="predicted"/>
<protein>
    <submittedName>
        <fullName evidence="2">Uncharacterized protein</fullName>
    </submittedName>
</protein>
<sequence length="75" mass="7499">MGTDSSGKGGSPSRARSTFMLTRLMLLFSGGNSSSANQRSSSVSPLSSGQAASSAAAGTSPSVRRPTRYTSSPLG</sequence>
<organism evidence="2">
    <name type="scientific">Deinococcus sp. VB142</name>
    <dbReference type="NCBI Taxonomy" id="3112952"/>
    <lineage>
        <taxon>Bacteria</taxon>
        <taxon>Thermotogati</taxon>
        <taxon>Deinococcota</taxon>
        <taxon>Deinococci</taxon>
        <taxon>Deinococcales</taxon>
        <taxon>Deinococcaceae</taxon>
        <taxon>Deinococcus</taxon>
    </lineage>
</organism>
<dbReference type="AlphaFoldDB" id="A0AAU6PZX2"/>
<gene>
    <name evidence="2" type="ORF">WDJ50_09410</name>
</gene>
<accession>A0AAU6PZX2</accession>
<dbReference type="EMBL" id="CP149782">
    <property type="protein sequence ID" value="WYF43636.1"/>
    <property type="molecule type" value="Genomic_DNA"/>
</dbReference>
<reference evidence="2" key="1">
    <citation type="submission" date="2024-03" db="EMBL/GenBank/DDBJ databases">
        <title>Deinococcus weizhi sp. nov., isolated from human skin.</title>
        <authorList>
            <person name="Wei Z."/>
            <person name="Tian F."/>
            <person name="Yang C."/>
            <person name="Xin L.T."/>
            <person name="Wen Z.J."/>
            <person name="Lan K.C."/>
            <person name="Yu L."/>
            <person name="Zhe W."/>
            <person name="Dan F.D."/>
            <person name="Jun W."/>
            <person name="Rui Z."/>
            <person name="Yong X.J."/>
            <person name="Ting Y."/>
            <person name="Wei X."/>
            <person name="Xu Z.G."/>
            <person name="Xin Z."/>
            <person name="Dong F.G."/>
            <person name="Ni X.M."/>
            <person name="Zheng M.G."/>
            <person name="Chun Y."/>
            <person name="Qian W.X."/>
        </authorList>
    </citation>
    <scope>NUCLEOTIDE SEQUENCE</scope>
    <source>
        <strain evidence="2">VB142</strain>
    </source>
</reference>